<feature type="compositionally biased region" description="Polar residues" evidence="1">
    <location>
        <begin position="1"/>
        <end position="12"/>
    </location>
</feature>
<feature type="region of interest" description="Disordered" evidence="1">
    <location>
        <begin position="1"/>
        <end position="48"/>
    </location>
</feature>
<evidence type="ECO:0000313" key="3">
    <source>
        <dbReference type="Proteomes" id="UP000266841"/>
    </source>
</evidence>
<keyword evidence="3" id="KW-1185">Reference proteome</keyword>
<protein>
    <submittedName>
        <fullName evidence="2">Uncharacterized protein</fullName>
    </submittedName>
</protein>
<feature type="compositionally biased region" description="Basic and acidic residues" evidence="1">
    <location>
        <begin position="37"/>
        <end position="48"/>
    </location>
</feature>
<evidence type="ECO:0000256" key="1">
    <source>
        <dbReference type="SAM" id="MobiDB-lite"/>
    </source>
</evidence>
<dbReference type="EMBL" id="AGNL01002427">
    <property type="protein sequence ID" value="EJK76234.1"/>
    <property type="molecule type" value="Genomic_DNA"/>
</dbReference>
<accession>K0TGW6</accession>
<dbReference type="AlphaFoldDB" id="K0TGW6"/>
<feature type="non-terminal residue" evidence="2">
    <location>
        <position position="1"/>
    </location>
</feature>
<evidence type="ECO:0000313" key="2">
    <source>
        <dbReference type="EMBL" id="EJK76234.1"/>
    </source>
</evidence>
<sequence>SVASSFRAQQSARVRRGDGAPSSFRPPLAAAAASEPPEDKTGRIDGRRAQLRPLSFWSDVSARQSEGCQRPAVSKGLGWRASLMPRPQASYARRRRRTAGWLRVWRLDPPLHRGPSVPIRKQKKALL</sequence>
<proteinExistence type="predicted"/>
<comment type="caution">
    <text evidence="2">The sequence shown here is derived from an EMBL/GenBank/DDBJ whole genome shotgun (WGS) entry which is preliminary data.</text>
</comment>
<reference evidence="2 3" key="1">
    <citation type="journal article" date="2012" name="Genome Biol.">
        <title>Genome and low-iron response of an oceanic diatom adapted to chronic iron limitation.</title>
        <authorList>
            <person name="Lommer M."/>
            <person name="Specht M."/>
            <person name="Roy A.S."/>
            <person name="Kraemer L."/>
            <person name="Andreson R."/>
            <person name="Gutowska M.A."/>
            <person name="Wolf J."/>
            <person name="Bergner S.V."/>
            <person name="Schilhabel M.B."/>
            <person name="Klostermeier U.C."/>
            <person name="Beiko R.G."/>
            <person name="Rosenstiel P."/>
            <person name="Hippler M."/>
            <person name="Laroche J."/>
        </authorList>
    </citation>
    <scope>NUCLEOTIDE SEQUENCE [LARGE SCALE GENOMIC DNA]</scope>
    <source>
        <strain evidence="2 3">CCMP1005</strain>
    </source>
</reference>
<name>K0TGW6_THAOC</name>
<dbReference type="Proteomes" id="UP000266841">
    <property type="component" value="Unassembled WGS sequence"/>
</dbReference>
<organism evidence="2 3">
    <name type="scientific">Thalassiosira oceanica</name>
    <name type="common">Marine diatom</name>
    <dbReference type="NCBI Taxonomy" id="159749"/>
    <lineage>
        <taxon>Eukaryota</taxon>
        <taxon>Sar</taxon>
        <taxon>Stramenopiles</taxon>
        <taxon>Ochrophyta</taxon>
        <taxon>Bacillariophyta</taxon>
        <taxon>Coscinodiscophyceae</taxon>
        <taxon>Thalassiosirophycidae</taxon>
        <taxon>Thalassiosirales</taxon>
        <taxon>Thalassiosiraceae</taxon>
        <taxon>Thalassiosira</taxon>
    </lineage>
</organism>
<feature type="compositionally biased region" description="Low complexity" evidence="1">
    <location>
        <begin position="20"/>
        <end position="35"/>
    </location>
</feature>
<gene>
    <name evidence="2" type="ORF">THAOC_02017</name>
</gene>